<gene>
    <name evidence="6" type="ORF">BC938DRAFT_482847</name>
</gene>
<keyword evidence="7" id="KW-1185">Reference proteome</keyword>
<dbReference type="Gene3D" id="3.90.1420.10">
    <property type="entry name" value="Rubisco LSMT, substrate-binding domain"/>
    <property type="match status" value="1"/>
</dbReference>
<feature type="signal peptide" evidence="4">
    <location>
        <begin position="1"/>
        <end position="22"/>
    </location>
</feature>
<evidence type="ECO:0000256" key="1">
    <source>
        <dbReference type="ARBA" id="ARBA00022603"/>
    </source>
</evidence>
<evidence type="ECO:0000256" key="4">
    <source>
        <dbReference type="SAM" id="SignalP"/>
    </source>
</evidence>
<evidence type="ECO:0000313" key="7">
    <source>
        <dbReference type="Proteomes" id="UP000274822"/>
    </source>
</evidence>
<accession>A0A433QD26</accession>
<dbReference type="SUPFAM" id="SSF82199">
    <property type="entry name" value="SET domain"/>
    <property type="match status" value="1"/>
</dbReference>
<dbReference type="PROSITE" id="PS50280">
    <property type="entry name" value="SET"/>
    <property type="match status" value="1"/>
</dbReference>
<keyword evidence="2" id="KW-0808">Transferase</keyword>
<evidence type="ECO:0000256" key="2">
    <source>
        <dbReference type="ARBA" id="ARBA00022679"/>
    </source>
</evidence>
<feature type="domain" description="SET" evidence="5">
    <location>
        <begin position="86"/>
        <end position="318"/>
    </location>
</feature>
<evidence type="ECO:0000256" key="3">
    <source>
        <dbReference type="ARBA" id="ARBA00022691"/>
    </source>
</evidence>
<comment type="caution">
    <text evidence="6">The sequence shown here is derived from an EMBL/GenBank/DDBJ whole genome shotgun (WGS) entry which is preliminary data.</text>
</comment>
<dbReference type="Gene3D" id="3.90.1410.10">
    <property type="entry name" value="set domain protein methyltransferase, domain 1"/>
    <property type="match status" value="1"/>
</dbReference>
<keyword evidence="4" id="KW-0732">Signal</keyword>
<dbReference type="Pfam" id="PF09273">
    <property type="entry name" value="Rubis-subs-bind"/>
    <property type="match status" value="1"/>
</dbReference>
<dbReference type="AlphaFoldDB" id="A0A433QD26"/>
<reference evidence="6 7" key="1">
    <citation type="journal article" date="2018" name="New Phytol.">
        <title>Phylogenomics of Endogonaceae and evolution of mycorrhizas within Mucoromycota.</title>
        <authorList>
            <person name="Chang Y."/>
            <person name="Desiro A."/>
            <person name="Na H."/>
            <person name="Sandor L."/>
            <person name="Lipzen A."/>
            <person name="Clum A."/>
            <person name="Barry K."/>
            <person name="Grigoriev I.V."/>
            <person name="Martin F.M."/>
            <person name="Stajich J.E."/>
            <person name="Smith M.E."/>
            <person name="Bonito G."/>
            <person name="Spatafora J.W."/>
        </authorList>
    </citation>
    <scope>NUCLEOTIDE SEQUENCE [LARGE SCALE GENOMIC DNA]</scope>
    <source>
        <strain evidence="6 7">AD002</strain>
    </source>
</reference>
<organism evidence="6 7">
    <name type="scientific">Jimgerdemannia flammicorona</name>
    <dbReference type="NCBI Taxonomy" id="994334"/>
    <lineage>
        <taxon>Eukaryota</taxon>
        <taxon>Fungi</taxon>
        <taxon>Fungi incertae sedis</taxon>
        <taxon>Mucoromycota</taxon>
        <taxon>Mucoromycotina</taxon>
        <taxon>Endogonomycetes</taxon>
        <taxon>Endogonales</taxon>
        <taxon>Endogonaceae</taxon>
        <taxon>Jimgerdemannia</taxon>
    </lineage>
</organism>
<dbReference type="InterPro" id="IPR015353">
    <property type="entry name" value="Rubisco_LSMT_subst-bd"/>
</dbReference>
<dbReference type="PANTHER" id="PTHR13271">
    <property type="entry name" value="UNCHARACTERIZED PUTATIVE METHYLTRANSFERASE"/>
    <property type="match status" value="1"/>
</dbReference>
<evidence type="ECO:0000313" key="6">
    <source>
        <dbReference type="EMBL" id="RUS27706.1"/>
    </source>
</evidence>
<dbReference type="InterPro" id="IPR046341">
    <property type="entry name" value="SET_dom_sf"/>
</dbReference>
<protein>
    <recommendedName>
        <fullName evidence="5">SET domain-containing protein</fullName>
    </recommendedName>
</protein>
<proteinExistence type="predicted"/>
<evidence type="ECO:0000259" key="5">
    <source>
        <dbReference type="PROSITE" id="PS50280"/>
    </source>
</evidence>
<dbReference type="SUPFAM" id="SSF81822">
    <property type="entry name" value="RuBisCo LSMT C-terminal, substrate-binding domain"/>
    <property type="match status" value="1"/>
</dbReference>
<dbReference type="GO" id="GO:0032259">
    <property type="term" value="P:methylation"/>
    <property type="evidence" value="ECO:0007669"/>
    <property type="project" value="UniProtKB-KW"/>
</dbReference>
<sequence>MTGHKQWLGRLFLGTLQLAGFGARVVNKRSHVGTTRPEAQEDRTSSVRKFLRKLQNLAQGKWRKVRQIGYQKGCVSVINAFIKVAVPLDTTETHLLVPNLPDANGIGGVYATSPIQIDEVYASIPFKLTISEPLVREAFPQFSHLSSRAVMSTFIVREDLRGETSFYHPYLQVIPREIMTAMRFGDDDMLFLSGTNLENGAKERREKLREEFDHIVHHMPDGLDADTLDWFVTIRIYTPAFLWAYTAISSRAFPHKLLDPTSEAAGEAMFPLADSMNHRPRTKVTWRSQGGAASKDGVLELIAGEEVGAGEQLYNNYGPKVGGRRDMGTDCCGLMKSYYWAMDFALRYQFSSLTQRAASRHQPTLILFPTQNNPYDYVHLKVNFSRDPQAATKQLILDRIGMTDLKHFIQREHVPAALLAQLRVLVMNRTETTRYAGVAGPDFEFVGYRNELAMLGMLERLLGAKLDVLRRVGETLAEEEEWKEWQRFAVWYREGQDAVLCDALAITQTKFAKTAAQMRSDLLSGRLSRAPFLRIDNPDTLRSPYADEANLIPSSSEDLPWITIDGALAEDSEFASAVKDMFEDEAEEEQDTFLMMYLVRESGREGSRWKRALEELRDFEVQSDPQTNPYDDDQELRDLYDYFFPRLSDRFPEVFDAQLFEFERFAWAAGVLDAFSVTMPRHGLEDGETVCVVLM</sequence>
<name>A0A433QD26_9FUNG</name>
<dbReference type="InterPro" id="IPR050600">
    <property type="entry name" value="SETD3_SETD6_MTase"/>
</dbReference>
<dbReference type="Proteomes" id="UP000274822">
    <property type="component" value="Unassembled WGS sequence"/>
</dbReference>
<dbReference type="GO" id="GO:0016279">
    <property type="term" value="F:protein-lysine N-methyltransferase activity"/>
    <property type="evidence" value="ECO:0007669"/>
    <property type="project" value="UniProtKB-ARBA"/>
</dbReference>
<dbReference type="InterPro" id="IPR036464">
    <property type="entry name" value="Rubisco_LSMT_subst-bd_sf"/>
</dbReference>
<dbReference type="InterPro" id="IPR001214">
    <property type="entry name" value="SET_dom"/>
</dbReference>
<feature type="chain" id="PRO_5019217198" description="SET domain-containing protein" evidence="4">
    <location>
        <begin position="23"/>
        <end position="695"/>
    </location>
</feature>
<keyword evidence="3" id="KW-0949">S-adenosyl-L-methionine</keyword>
<keyword evidence="1" id="KW-0489">Methyltransferase</keyword>
<dbReference type="EMBL" id="RBNJ01007924">
    <property type="protein sequence ID" value="RUS27706.1"/>
    <property type="molecule type" value="Genomic_DNA"/>
</dbReference>